<evidence type="ECO:0000313" key="3">
    <source>
        <dbReference type="EMBL" id="QHU22317.1"/>
    </source>
</evidence>
<dbReference type="SMART" id="SM00173">
    <property type="entry name" value="RAS"/>
    <property type="match status" value="1"/>
</dbReference>
<dbReference type="InterPro" id="IPR050227">
    <property type="entry name" value="Rab"/>
</dbReference>
<dbReference type="PROSITE" id="PS51421">
    <property type="entry name" value="RAS"/>
    <property type="match status" value="1"/>
</dbReference>
<sequence>MKCYVLKTIILGDCGVGKTTMLYRYYNGNFNYDNESTVGVNFVSKYIENNPFKHVIKLQVWDTAGQERFRSIIRSYYHNVCGCIVAYDITNRSTFKNCVYWIDEVRKNNTEAKLILVGTKKDLEQDRTVHYEEGVKMSNNYDVSFLEISSKEGVSHVFERLVNLIIDHIDNDELNVGSMKGIIHLENFESKKYRNNNNNGTYSKLLDNASYVRCCNN</sequence>
<dbReference type="Pfam" id="PF00071">
    <property type="entry name" value="Ras"/>
    <property type="match status" value="1"/>
</dbReference>
<dbReference type="PROSITE" id="PS51419">
    <property type="entry name" value="RAB"/>
    <property type="match status" value="1"/>
</dbReference>
<dbReference type="InterPro" id="IPR001806">
    <property type="entry name" value="Small_GTPase"/>
</dbReference>
<dbReference type="CDD" id="cd00154">
    <property type="entry name" value="Rab"/>
    <property type="match status" value="1"/>
</dbReference>
<dbReference type="GO" id="GO:0003924">
    <property type="term" value="F:GTPase activity"/>
    <property type="evidence" value="ECO:0007669"/>
    <property type="project" value="InterPro"/>
</dbReference>
<dbReference type="GO" id="GO:0005525">
    <property type="term" value="F:GTP binding"/>
    <property type="evidence" value="ECO:0007669"/>
    <property type="project" value="UniProtKB-KW"/>
</dbReference>
<evidence type="ECO:0000256" key="2">
    <source>
        <dbReference type="ARBA" id="ARBA00023134"/>
    </source>
</evidence>
<evidence type="ECO:0000256" key="1">
    <source>
        <dbReference type="ARBA" id="ARBA00022741"/>
    </source>
</evidence>
<dbReference type="InterPro" id="IPR027417">
    <property type="entry name" value="P-loop_NTPase"/>
</dbReference>
<protein>
    <submittedName>
        <fullName evidence="3">Uncharacterized protein</fullName>
    </submittedName>
</protein>
<dbReference type="FunFam" id="3.40.50.300:FF:001447">
    <property type="entry name" value="Ras-related protein Rab-1B"/>
    <property type="match status" value="1"/>
</dbReference>
<dbReference type="InterPro" id="IPR005225">
    <property type="entry name" value="Small_GTP-bd"/>
</dbReference>
<dbReference type="SMART" id="SM00175">
    <property type="entry name" value="RAB"/>
    <property type="match status" value="1"/>
</dbReference>
<dbReference type="SMART" id="SM00174">
    <property type="entry name" value="RHO"/>
    <property type="match status" value="1"/>
</dbReference>
<dbReference type="NCBIfam" id="TIGR00231">
    <property type="entry name" value="small_GTP"/>
    <property type="match status" value="1"/>
</dbReference>
<accession>A0A6C0L078</accession>
<dbReference type="PANTHER" id="PTHR47977">
    <property type="entry name" value="RAS-RELATED PROTEIN RAB"/>
    <property type="match status" value="1"/>
</dbReference>
<dbReference type="AlphaFoldDB" id="A0A6C0L078"/>
<dbReference type="SUPFAM" id="SSF52540">
    <property type="entry name" value="P-loop containing nucleoside triphosphate hydrolases"/>
    <property type="match status" value="1"/>
</dbReference>
<organism evidence="3">
    <name type="scientific">viral metagenome</name>
    <dbReference type="NCBI Taxonomy" id="1070528"/>
    <lineage>
        <taxon>unclassified sequences</taxon>
        <taxon>metagenomes</taxon>
        <taxon>organismal metagenomes</taxon>
    </lineage>
</organism>
<dbReference type="SMART" id="SM00176">
    <property type="entry name" value="RAN"/>
    <property type="match status" value="1"/>
</dbReference>
<dbReference type="Gene3D" id="3.40.50.300">
    <property type="entry name" value="P-loop containing nucleotide triphosphate hydrolases"/>
    <property type="match status" value="1"/>
</dbReference>
<name>A0A6C0L078_9ZZZZ</name>
<reference evidence="3" key="1">
    <citation type="journal article" date="2020" name="Nature">
        <title>Giant virus diversity and host interactions through global metagenomics.</title>
        <authorList>
            <person name="Schulz F."/>
            <person name="Roux S."/>
            <person name="Paez-Espino D."/>
            <person name="Jungbluth S."/>
            <person name="Walsh D.A."/>
            <person name="Denef V.J."/>
            <person name="McMahon K.D."/>
            <person name="Konstantinidis K.T."/>
            <person name="Eloe-Fadrosh E.A."/>
            <person name="Kyrpides N.C."/>
            <person name="Woyke T."/>
        </authorList>
    </citation>
    <scope>NUCLEOTIDE SEQUENCE</scope>
    <source>
        <strain evidence="3">GVMAG-S-ERX555907-102</strain>
    </source>
</reference>
<proteinExistence type="predicted"/>
<dbReference type="PROSITE" id="PS51420">
    <property type="entry name" value="RHO"/>
    <property type="match status" value="1"/>
</dbReference>
<keyword evidence="1" id="KW-0547">Nucleotide-binding</keyword>
<keyword evidence="2" id="KW-0342">GTP-binding</keyword>
<dbReference type="EMBL" id="MN741005">
    <property type="protein sequence ID" value="QHU22317.1"/>
    <property type="molecule type" value="Genomic_DNA"/>
</dbReference>
<dbReference type="PRINTS" id="PR00449">
    <property type="entry name" value="RASTRNSFRMNG"/>
</dbReference>